<dbReference type="SUPFAM" id="SSF47027">
    <property type="entry name" value="Acyl-CoA binding protein"/>
    <property type="match status" value="1"/>
</dbReference>
<protein>
    <recommendedName>
        <fullName evidence="2">ACB domain-containing protein</fullName>
    </recommendedName>
</protein>
<dbReference type="InterPro" id="IPR000582">
    <property type="entry name" value="Acyl-CoA-binding_protein"/>
</dbReference>
<evidence type="ECO:0000256" key="1">
    <source>
        <dbReference type="SAM" id="MobiDB-lite"/>
    </source>
</evidence>
<accession>A0AAN4Z6S1</accession>
<name>A0AAN4Z6S1_9BILA</name>
<dbReference type="GO" id="GO:0000062">
    <property type="term" value="F:fatty-acyl-CoA binding"/>
    <property type="evidence" value="ECO:0007669"/>
    <property type="project" value="InterPro"/>
</dbReference>
<dbReference type="InterPro" id="IPR035984">
    <property type="entry name" value="Acyl-CoA-binding_sf"/>
</dbReference>
<organism evidence="3 4">
    <name type="scientific">Pristionchus mayeri</name>
    <dbReference type="NCBI Taxonomy" id="1317129"/>
    <lineage>
        <taxon>Eukaryota</taxon>
        <taxon>Metazoa</taxon>
        <taxon>Ecdysozoa</taxon>
        <taxon>Nematoda</taxon>
        <taxon>Chromadorea</taxon>
        <taxon>Rhabditida</taxon>
        <taxon>Rhabditina</taxon>
        <taxon>Diplogasteromorpha</taxon>
        <taxon>Diplogasteroidea</taxon>
        <taxon>Neodiplogasteridae</taxon>
        <taxon>Pristionchus</taxon>
    </lineage>
</organism>
<feature type="compositionally biased region" description="Low complexity" evidence="1">
    <location>
        <begin position="1"/>
        <end position="16"/>
    </location>
</feature>
<reference evidence="4" key="1">
    <citation type="submission" date="2022-10" db="EMBL/GenBank/DDBJ databases">
        <title>Genome assembly of Pristionchus species.</title>
        <authorList>
            <person name="Yoshida K."/>
            <person name="Sommer R.J."/>
        </authorList>
    </citation>
    <scope>NUCLEOTIDE SEQUENCE [LARGE SCALE GENOMIC DNA]</scope>
    <source>
        <strain evidence="4">RS5460</strain>
    </source>
</reference>
<evidence type="ECO:0000259" key="2">
    <source>
        <dbReference type="Pfam" id="PF00887"/>
    </source>
</evidence>
<dbReference type="InterPro" id="IPR014352">
    <property type="entry name" value="FERM/acyl-CoA-bd_prot_sf"/>
</dbReference>
<dbReference type="AlphaFoldDB" id="A0AAN4Z6S1"/>
<evidence type="ECO:0000313" key="3">
    <source>
        <dbReference type="EMBL" id="GMR32382.1"/>
    </source>
</evidence>
<feature type="domain" description="ACB" evidence="2">
    <location>
        <begin position="90"/>
        <end position="140"/>
    </location>
</feature>
<feature type="region of interest" description="Disordered" evidence="1">
    <location>
        <begin position="1"/>
        <end position="21"/>
    </location>
</feature>
<proteinExistence type="predicted"/>
<sequence length="158" mass="18329">MSFSSSLSSSSNMSISDFQKKKAEEAQQQKIRWAAWEREEIEAEARAREHDAYWERRETDDVNAWRDKDLANAIDKASRAGYKGPHGNFDVPVEMKIELDALYHQVTVGDYDGNTIVRCAEQWKTLKGMSRIEAQRAYIRATNKMLSRYGWNPPEGWH</sequence>
<gene>
    <name evidence="3" type="ORF">PMAYCL1PPCAC_02577</name>
</gene>
<keyword evidence="4" id="KW-1185">Reference proteome</keyword>
<comment type="caution">
    <text evidence="3">The sequence shown here is derived from an EMBL/GenBank/DDBJ whole genome shotgun (WGS) entry which is preliminary data.</text>
</comment>
<dbReference type="Gene3D" id="1.20.80.10">
    <property type="match status" value="1"/>
</dbReference>
<dbReference type="EMBL" id="BTRK01000001">
    <property type="protein sequence ID" value="GMR32382.1"/>
    <property type="molecule type" value="Genomic_DNA"/>
</dbReference>
<dbReference type="Pfam" id="PF00887">
    <property type="entry name" value="ACBP"/>
    <property type="match status" value="1"/>
</dbReference>
<dbReference type="Proteomes" id="UP001328107">
    <property type="component" value="Unassembled WGS sequence"/>
</dbReference>
<evidence type="ECO:0000313" key="4">
    <source>
        <dbReference type="Proteomes" id="UP001328107"/>
    </source>
</evidence>